<dbReference type="EMBL" id="LNRQ01000001">
    <property type="protein sequence ID" value="KZN08161.1"/>
    <property type="molecule type" value="Genomic_DNA"/>
</dbReference>
<name>A0A166FTM9_DAUCS</name>
<accession>A0A166FTM9</accession>
<dbReference type="KEGG" id="dcr:108216412"/>
<dbReference type="STRING" id="79200.A0A166FTM9"/>
<sequence>MSRQRYNRPHEIGTELVAASILVAGEKLLNVHPFDRSKILIVKLAELNSDRTARKGSSALFNNSGLACIALQYIKAYGGDCDSVGGKNAKKPPDAEIAETFAPNCGVEVSSLSLHWTSTRMPVKVYPA</sequence>
<proteinExistence type="predicted"/>
<gene>
    <name evidence="1" type="ORF">DCAR_001226</name>
    <name evidence="2" type="ORF">DCAR_0100642</name>
</gene>
<keyword evidence="3" id="KW-1185">Reference proteome</keyword>
<reference evidence="1" key="1">
    <citation type="journal article" date="2016" name="Nat. Genet.">
        <title>A high-quality carrot genome assembly provides new insights into carotenoid accumulation and asterid genome evolution.</title>
        <authorList>
            <person name="Iorizzo M."/>
            <person name="Ellison S."/>
            <person name="Senalik D."/>
            <person name="Zeng P."/>
            <person name="Satapoomin P."/>
            <person name="Huang J."/>
            <person name="Bowman M."/>
            <person name="Iovene M."/>
            <person name="Sanseverino W."/>
            <person name="Cavagnaro P."/>
            <person name="Yildiz M."/>
            <person name="Macko-Podgorni A."/>
            <person name="Moranska E."/>
            <person name="Grzebelus E."/>
            <person name="Grzebelus D."/>
            <person name="Ashrafi H."/>
            <person name="Zheng Z."/>
            <person name="Cheng S."/>
            <person name="Spooner D."/>
            <person name="Van Deynze A."/>
            <person name="Simon P."/>
        </authorList>
    </citation>
    <scope>NUCLEOTIDE SEQUENCE [LARGE SCALE GENOMIC DNA]</scope>
    <source>
        <tissue evidence="1">Leaf</tissue>
    </source>
</reference>
<dbReference type="Gramene" id="KZN08161">
    <property type="protein sequence ID" value="KZN08161"/>
    <property type="gene ID" value="DCAR_001226"/>
</dbReference>
<organism evidence="1">
    <name type="scientific">Daucus carota subsp. sativus</name>
    <name type="common">Carrot</name>
    <dbReference type="NCBI Taxonomy" id="79200"/>
    <lineage>
        <taxon>Eukaryota</taxon>
        <taxon>Viridiplantae</taxon>
        <taxon>Streptophyta</taxon>
        <taxon>Embryophyta</taxon>
        <taxon>Tracheophyta</taxon>
        <taxon>Spermatophyta</taxon>
        <taxon>Magnoliopsida</taxon>
        <taxon>eudicotyledons</taxon>
        <taxon>Gunneridae</taxon>
        <taxon>Pentapetalae</taxon>
        <taxon>asterids</taxon>
        <taxon>campanulids</taxon>
        <taxon>Apiales</taxon>
        <taxon>Apiaceae</taxon>
        <taxon>Apioideae</taxon>
        <taxon>Scandiceae</taxon>
        <taxon>Daucinae</taxon>
        <taxon>Daucus</taxon>
        <taxon>Daucus sect. Daucus</taxon>
    </lineage>
</organism>
<evidence type="ECO:0000313" key="1">
    <source>
        <dbReference type="EMBL" id="KZN08161.1"/>
    </source>
</evidence>
<evidence type="ECO:0000313" key="2">
    <source>
        <dbReference type="EMBL" id="WOG81493.1"/>
    </source>
</evidence>
<dbReference type="AlphaFoldDB" id="A0A166FTM9"/>
<dbReference type="Proteomes" id="UP000077755">
    <property type="component" value="Chromosome 1"/>
</dbReference>
<dbReference type="PANTHER" id="PTHR34537:SF1">
    <property type="entry name" value="OS08G0459300 PROTEIN"/>
    <property type="match status" value="1"/>
</dbReference>
<reference evidence="2" key="2">
    <citation type="submission" date="2022-03" db="EMBL/GenBank/DDBJ databases">
        <title>Draft title - Genomic analysis of global carrot germplasm unveils the trajectory of domestication and the origin of high carotenoid orange carrot.</title>
        <authorList>
            <person name="Iorizzo M."/>
            <person name="Ellison S."/>
            <person name="Senalik D."/>
            <person name="Macko-Podgorni A."/>
            <person name="Grzebelus D."/>
            <person name="Bostan H."/>
            <person name="Rolling W."/>
            <person name="Curaba J."/>
            <person name="Simon P."/>
        </authorList>
    </citation>
    <scope>NUCLEOTIDE SEQUENCE</scope>
    <source>
        <tissue evidence="2">Leaf</tissue>
    </source>
</reference>
<protein>
    <submittedName>
        <fullName evidence="1">Uncharacterized protein</fullName>
    </submittedName>
</protein>
<dbReference type="OrthoDB" id="1733683at2759"/>
<dbReference type="EMBL" id="CP093343">
    <property type="protein sequence ID" value="WOG81493.1"/>
    <property type="molecule type" value="Genomic_DNA"/>
</dbReference>
<dbReference type="PANTHER" id="PTHR34537">
    <property type="entry name" value="OS08G0459300 PROTEIN"/>
    <property type="match status" value="1"/>
</dbReference>
<evidence type="ECO:0000313" key="3">
    <source>
        <dbReference type="Proteomes" id="UP000077755"/>
    </source>
</evidence>